<dbReference type="STRING" id="1293439.WH87_08930"/>
<dbReference type="AlphaFoldDB" id="A0A0F5QAP8"/>
<dbReference type="SUPFAM" id="SSF54001">
    <property type="entry name" value="Cysteine proteinases"/>
    <property type="match status" value="1"/>
</dbReference>
<comment type="similarity">
    <text evidence="1 2">Belongs to the arylamine N-acetyltransferase family.</text>
</comment>
<gene>
    <name evidence="3" type="ORF">WH87_08930</name>
</gene>
<dbReference type="EMBL" id="LANJ01000016">
    <property type="protein sequence ID" value="KKC37808.1"/>
    <property type="molecule type" value="Genomic_DNA"/>
</dbReference>
<evidence type="ECO:0000256" key="2">
    <source>
        <dbReference type="RuleBase" id="RU003452"/>
    </source>
</evidence>
<accession>A0A0F5QAP8</accession>
<dbReference type="PRINTS" id="PR01543">
    <property type="entry name" value="ANATRNSFRASE"/>
</dbReference>
<dbReference type="PATRIC" id="fig|1293439.3.peg.1363"/>
<proteinExistence type="inferred from homology"/>
<evidence type="ECO:0008006" key="5">
    <source>
        <dbReference type="Google" id="ProtNLM"/>
    </source>
</evidence>
<reference evidence="3 4" key="1">
    <citation type="submission" date="2015-03" db="EMBL/GenBank/DDBJ databases">
        <authorList>
            <person name="Lepp D."/>
            <person name="Hassan Y.I."/>
            <person name="Li X.-Z."/>
            <person name="Zhou T."/>
        </authorList>
    </citation>
    <scope>NUCLEOTIDE SEQUENCE [LARGE SCALE GENOMIC DNA]</scope>
    <source>
        <strain evidence="3 4">E84</strain>
    </source>
</reference>
<evidence type="ECO:0000256" key="1">
    <source>
        <dbReference type="ARBA" id="ARBA00006547"/>
    </source>
</evidence>
<dbReference type="OrthoDB" id="7181050at2"/>
<dbReference type="PANTHER" id="PTHR11786:SF0">
    <property type="entry name" value="ARYLAMINE N-ACETYLTRANSFERASE 4-RELATED"/>
    <property type="match status" value="1"/>
</dbReference>
<dbReference type="Pfam" id="PF00797">
    <property type="entry name" value="Acetyltransf_2"/>
    <property type="match status" value="1"/>
</dbReference>
<protein>
    <recommendedName>
        <fullName evidence="5">Arylamine N-acetyltransferase</fullName>
    </recommendedName>
</protein>
<organism evidence="3 4">
    <name type="scientific">Devosia epidermidihirudinis</name>
    <dbReference type="NCBI Taxonomy" id="1293439"/>
    <lineage>
        <taxon>Bacteria</taxon>
        <taxon>Pseudomonadati</taxon>
        <taxon>Pseudomonadota</taxon>
        <taxon>Alphaproteobacteria</taxon>
        <taxon>Hyphomicrobiales</taxon>
        <taxon>Devosiaceae</taxon>
        <taxon>Devosia</taxon>
    </lineage>
</organism>
<dbReference type="GO" id="GO:0016407">
    <property type="term" value="F:acetyltransferase activity"/>
    <property type="evidence" value="ECO:0007669"/>
    <property type="project" value="InterPro"/>
</dbReference>
<dbReference type="InterPro" id="IPR001447">
    <property type="entry name" value="Arylamine_N-AcTrfase"/>
</dbReference>
<dbReference type="RefSeq" id="WP_046139436.1">
    <property type="nucleotide sequence ID" value="NZ_LANJ01000016.1"/>
</dbReference>
<comment type="caution">
    <text evidence="3">The sequence shown here is derived from an EMBL/GenBank/DDBJ whole genome shotgun (WGS) entry which is preliminary data.</text>
</comment>
<dbReference type="PANTHER" id="PTHR11786">
    <property type="entry name" value="N-HYDROXYARYLAMINE O-ACETYLTRANSFERASE"/>
    <property type="match status" value="1"/>
</dbReference>
<dbReference type="InterPro" id="IPR038765">
    <property type="entry name" value="Papain-like_cys_pep_sf"/>
</dbReference>
<dbReference type="Proteomes" id="UP000033411">
    <property type="component" value="Unassembled WGS sequence"/>
</dbReference>
<dbReference type="Gene3D" id="2.40.128.150">
    <property type="entry name" value="Cysteine proteinases"/>
    <property type="match status" value="1"/>
</dbReference>
<keyword evidence="4" id="KW-1185">Reference proteome</keyword>
<evidence type="ECO:0000313" key="4">
    <source>
        <dbReference type="Proteomes" id="UP000033411"/>
    </source>
</evidence>
<dbReference type="Gene3D" id="3.30.2140.10">
    <property type="entry name" value="Arylamine N-acetyltransferase"/>
    <property type="match status" value="1"/>
</dbReference>
<sequence>MSQKVNLNAYFERIGFAGSIAPTLATLEQLHALHPAAIAFEDLDPVMGRPVRLDQASLEQKLLHNQRGGYCFEQNTLFMNILRDLDFTVRAYGARTLWGHPEGAERMISHMVLVVDIAGTSYLCDVGFGTFTLLAPLKLRADSEQTIGQETYRITRNGEGFRLDVKLNETWHAVYQFDLIEHDAAAIAALSTYVETVYHERALLFVSRGDKEGRYNLSGNRLTIHRPGVERERRYATSVEELKAILSETFRIALPPAQELDPALQRVLDAQPVEAS</sequence>
<evidence type="ECO:0000313" key="3">
    <source>
        <dbReference type="EMBL" id="KKC37808.1"/>
    </source>
</evidence>
<name>A0A0F5QAP8_9HYPH</name>